<accession>A0A2M7BBR4</accession>
<gene>
    <name evidence="5" type="ORF">COS54_02745</name>
</gene>
<evidence type="ECO:0000313" key="6">
    <source>
        <dbReference type="Proteomes" id="UP000229631"/>
    </source>
</evidence>
<comment type="caution">
    <text evidence="5">The sequence shown here is derived from an EMBL/GenBank/DDBJ whole genome shotgun (WGS) entry which is preliminary data.</text>
</comment>
<keyword evidence="4" id="KW-0720">Serine protease</keyword>
<dbReference type="Gene3D" id="3.40.50.880">
    <property type="match status" value="1"/>
</dbReference>
<dbReference type="PANTHER" id="PTHR20842">
    <property type="entry name" value="PROTEASE S51 ALPHA-ASPARTYL DIPEPTIDASE"/>
    <property type="match status" value="1"/>
</dbReference>
<reference evidence="6" key="1">
    <citation type="submission" date="2017-09" db="EMBL/GenBank/DDBJ databases">
        <title>Depth-based differentiation of microbial function through sediment-hosted aquifers and enrichment of novel symbionts in the deep terrestrial subsurface.</title>
        <authorList>
            <person name="Probst A.J."/>
            <person name="Ladd B."/>
            <person name="Jarett J.K."/>
            <person name="Geller-Mcgrath D.E."/>
            <person name="Sieber C.M.K."/>
            <person name="Emerson J.B."/>
            <person name="Anantharaman K."/>
            <person name="Thomas B.C."/>
            <person name="Malmstrom R."/>
            <person name="Stieglmeier M."/>
            <person name="Klingl A."/>
            <person name="Woyke T."/>
            <person name="Ryan C.M."/>
            <person name="Banfield J.F."/>
        </authorList>
    </citation>
    <scope>NUCLEOTIDE SEQUENCE [LARGE SCALE GENOMIC DNA]</scope>
</reference>
<dbReference type="GO" id="GO:0006508">
    <property type="term" value="P:proteolysis"/>
    <property type="evidence" value="ECO:0007669"/>
    <property type="project" value="UniProtKB-KW"/>
</dbReference>
<evidence type="ECO:0000256" key="4">
    <source>
        <dbReference type="ARBA" id="ARBA00022825"/>
    </source>
</evidence>
<sequence length="138" mass="15344">MKRIILFSQATESNRETILNLIFTNEIENKILAYMPSDGANCPQKYQDEWIGYSRKYGAEFRYIDNSIENSSGEAEKLLGANILIITGGNTFILLNNLRKSGLDKAVKEFAQKNEFVIAGFSAGAIVLTPTIEICNLG</sequence>
<proteinExistence type="inferred from homology"/>
<dbReference type="InterPro" id="IPR029062">
    <property type="entry name" value="Class_I_gatase-like"/>
</dbReference>
<dbReference type="AlphaFoldDB" id="A0A2M7BBR4"/>
<dbReference type="EMBL" id="PEVC01000049">
    <property type="protein sequence ID" value="PIV00556.1"/>
    <property type="molecule type" value="Genomic_DNA"/>
</dbReference>
<evidence type="ECO:0000256" key="3">
    <source>
        <dbReference type="ARBA" id="ARBA00022801"/>
    </source>
</evidence>
<evidence type="ECO:0000256" key="2">
    <source>
        <dbReference type="ARBA" id="ARBA00022670"/>
    </source>
</evidence>
<protein>
    <recommendedName>
        <fullName evidence="7">Dipeptidase E</fullName>
    </recommendedName>
</protein>
<evidence type="ECO:0000256" key="1">
    <source>
        <dbReference type="ARBA" id="ARBA00006534"/>
    </source>
</evidence>
<evidence type="ECO:0008006" key="7">
    <source>
        <dbReference type="Google" id="ProtNLM"/>
    </source>
</evidence>
<dbReference type="SUPFAM" id="SSF52317">
    <property type="entry name" value="Class I glutamine amidotransferase-like"/>
    <property type="match status" value="1"/>
</dbReference>
<keyword evidence="2" id="KW-0645">Protease</keyword>
<name>A0A2M7BBR4_9BACT</name>
<dbReference type="PANTHER" id="PTHR20842:SF0">
    <property type="entry name" value="ALPHA-ASPARTYL DIPEPTIDASE"/>
    <property type="match status" value="1"/>
</dbReference>
<comment type="similarity">
    <text evidence="1">Belongs to the peptidase S51 family.</text>
</comment>
<organism evidence="5 6">
    <name type="scientific">Candidatus Shapirobacteria bacterium CG03_land_8_20_14_0_80_39_12</name>
    <dbReference type="NCBI Taxonomy" id="1974879"/>
    <lineage>
        <taxon>Bacteria</taxon>
        <taxon>Candidatus Shapironibacteriota</taxon>
    </lineage>
</organism>
<keyword evidence="3" id="KW-0378">Hydrolase</keyword>
<dbReference type="GO" id="GO:0008236">
    <property type="term" value="F:serine-type peptidase activity"/>
    <property type="evidence" value="ECO:0007669"/>
    <property type="project" value="UniProtKB-KW"/>
</dbReference>
<dbReference type="InterPro" id="IPR005320">
    <property type="entry name" value="Peptidase_S51"/>
</dbReference>
<evidence type="ECO:0000313" key="5">
    <source>
        <dbReference type="EMBL" id="PIV00556.1"/>
    </source>
</evidence>
<dbReference type="Proteomes" id="UP000229631">
    <property type="component" value="Unassembled WGS sequence"/>
</dbReference>
<dbReference type="Pfam" id="PF03575">
    <property type="entry name" value="Peptidase_S51"/>
    <property type="match status" value="1"/>
</dbReference>